<reference evidence="1 2" key="1">
    <citation type="submission" date="2019-01" db="EMBL/GenBank/DDBJ databases">
        <title>Sequencing of cultivated peanut Arachis hypogaea provides insights into genome evolution and oil improvement.</title>
        <authorList>
            <person name="Chen X."/>
        </authorList>
    </citation>
    <scope>NUCLEOTIDE SEQUENCE [LARGE SCALE GENOMIC DNA]</scope>
    <source>
        <strain evidence="2">cv. Fuhuasheng</strain>
        <tissue evidence="1">Leaves</tissue>
    </source>
</reference>
<protein>
    <submittedName>
        <fullName evidence="1">Uncharacterized protein</fullName>
    </submittedName>
</protein>
<sequence>MRQDSRCHDQEDLQPMNGLAAIDEGFKHRCLTNRANKVSAKSSKYIGESATFMKTKVRLSKSLSRDTMMAETFKYTHTLNENKENLLINDVWIIM</sequence>
<evidence type="ECO:0000313" key="1">
    <source>
        <dbReference type="EMBL" id="RYR50591.1"/>
    </source>
</evidence>
<accession>A0A445CI47</accession>
<comment type="caution">
    <text evidence="1">The sequence shown here is derived from an EMBL/GenBank/DDBJ whole genome shotgun (WGS) entry which is preliminary data.</text>
</comment>
<proteinExistence type="predicted"/>
<dbReference type="Proteomes" id="UP000289738">
    <property type="component" value="Chromosome A07"/>
</dbReference>
<evidence type="ECO:0000313" key="2">
    <source>
        <dbReference type="Proteomes" id="UP000289738"/>
    </source>
</evidence>
<name>A0A445CI47_ARAHY</name>
<dbReference type="EMBL" id="SDMP01000007">
    <property type="protein sequence ID" value="RYR50591.1"/>
    <property type="molecule type" value="Genomic_DNA"/>
</dbReference>
<organism evidence="1 2">
    <name type="scientific">Arachis hypogaea</name>
    <name type="common">Peanut</name>
    <dbReference type="NCBI Taxonomy" id="3818"/>
    <lineage>
        <taxon>Eukaryota</taxon>
        <taxon>Viridiplantae</taxon>
        <taxon>Streptophyta</taxon>
        <taxon>Embryophyta</taxon>
        <taxon>Tracheophyta</taxon>
        <taxon>Spermatophyta</taxon>
        <taxon>Magnoliopsida</taxon>
        <taxon>eudicotyledons</taxon>
        <taxon>Gunneridae</taxon>
        <taxon>Pentapetalae</taxon>
        <taxon>rosids</taxon>
        <taxon>fabids</taxon>
        <taxon>Fabales</taxon>
        <taxon>Fabaceae</taxon>
        <taxon>Papilionoideae</taxon>
        <taxon>50 kb inversion clade</taxon>
        <taxon>dalbergioids sensu lato</taxon>
        <taxon>Dalbergieae</taxon>
        <taxon>Pterocarpus clade</taxon>
        <taxon>Arachis</taxon>
    </lineage>
</organism>
<gene>
    <name evidence="1" type="ORF">Ahy_A07g037222</name>
</gene>
<keyword evidence="2" id="KW-1185">Reference proteome</keyword>
<dbReference type="AlphaFoldDB" id="A0A445CI47"/>